<feature type="coiled-coil region" evidence="4">
    <location>
        <begin position="94"/>
        <end position="128"/>
    </location>
</feature>
<evidence type="ECO:0000256" key="4">
    <source>
        <dbReference type="SAM" id="Coils"/>
    </source>
</evidence>
<feature type="coiled-coil region" evidence="4">
    <location>
        <begin position="294"/>
        <end position="321"/>
    </location>
</feature>
<organism evidence="6 7">
    <name type="scientific">Schistosoma rodhaini</name>
    <dbReference type="NCBI Taxonomy" id="6188"/>
    <lineage>
        <taxon>Eukaryota</taxon>
        <taxon>Metazoa</taxon>
        <taxon>Spiralia</taxon>
        <taxon>Lophotrochozoa</taxon>
        <taxon>Platyhelminthes</taxon>
        <taxon>Trematoda</taxon>
        <taxon>Digenea</taxon>
        <taxon>Strigeidida</taxon>
        <taxon>Schistosomatoidea</taxon>
        <taxon>Schistosomatidae</taxon>
        <taxon>Schistosoma</taxon>
    </lineage>
</organism>
<dbReference type="PANTHER" id="PTHR22012:SF2">
    <property type="entry name" value="FIBROUS SHEATH-INTERACTING PROTEIN 1"/>
    <property type="match status" value="1"/>
</dbReference>
<dbReference type="AlphaFoldDB" id="A0AA85F8I4"/>
<evidence type="ECO:0000256" key="5">
    <source>
        <dbReference type="SAM" id="MobiDB-lite"/>
    </source>
</evidence>
<dbReference type="WBParaSite" id="SRDH1_40550.1">
    <property type="protein sequence ID" value="SRDH1_40550.1"/>
    <property type="gene ID" value="SRDH1_40550"/>
</dbReference>
<sequence>MVVVVMVMAGELIENFEVENNYLSELPFSESQFIDFEVINKELNETNQLFDYFIKNDEMPYTIQNEQIKTKEDLKIIKGKNYIKLLDMILNSKLKQEKEIKENTRILHKQIEDELNNLINSNKKLNRKFKTFKQINQTENKKQNSNQIVPVDTYDNFTALSDEICRNIEKFLQLNDNSLSQNNNMVMNENNNDYYQNNVQTNDLEEETTSESIFKTEYIKECKTNEEKEREDRIKKLLDQEIEVDSSTYLQNNQCNQFKNQNASFNSFNGKSMQNKKNFIKRNMELAPRWKDVIPMTNEEKERLEEILAEEKETMQIIEQNDMLQNELNTAIHNESSDSLHNERFLSIDSIRSKLWLCLNRTRRNGSCSDMAVSNNDDDQNPSNNQPNSVNQIILKGNCQQLDNQMLGMLYRLNEIDEQLEKFQIQRKIDSENVSEILSSLRSTEEEENKILNDQIRPRECALSTYQESRELKERLNEIETRLAEIQKISFEELNAILFVICYTKLWRNSSNNIGQLNIDLNEITPNN</sequence>
<evidence type="ECO:0000256" key="2">
    <source>
        <dbReference type="ARBA" id="ARBA00019480"/>
    </source>
</evidence>
<protein>
    <recommendedName>
        <fullName evidence="2">Fibrous sheath-interacting protein 1</fullName>
    </recommendedName>
</protein>
<reference evidence="6" key="1">
    <citation type="submission" date="2022-06" db="EMBL/GenBank/DDBJ databases">
        <authorList>
            <person name="Berger JAMES D."/>
            <person name="Berger JAMES D."/>
        </authorList>
    </citation>
    <scope>NUCLEOTIDE SEQUENCE [LARGE SCALE GENOMIC DNA]</scope>
</reference>
<evidence type="ECO:0000256" key="3">
    <source>
        <dbReference type="ARBA" id="ARBA00023054"/>
    </source>
</evidence>
<evidence type="ECO:0000256" key="1">
    <source>
        <dbReference type="ARBA" id="ARBA00010495"/>
    </source>
</evidence>
<dbReference type="PANTHER" id="PTHR22012">
    <property type="entry name" value="FIBROUS SHEATH INTERACTING PROTEIN 1"/>
    <property type="match status" value="1"/>
</dbReference>
<dbReference type="InterPro" id="IPR026246">
    <property type="entry name" value="Fsip1"/>
</dbReference>
<accession>A0AA85F8I4</accession>
<dbReference type="Proteomes" id="UP000050792">
    <property type="component" value="Unassembled WGS sequence"/>
</dbReference>
<comment type="similarity">
    <text evidence="1">Belongs to the FSIP1 family.</text>
</comment>
<keyword evidence="6" id="KW-1185">Reference proteome</keyword>
<reference evidence="7" key="2">
    <citation type="submission" date="2023-11" db="UniProtKB">
        <authorList>
            <consortium name="WormBaseParasite"/>
        </authorList>
    </citation>
    <scope>IDENTIFICATION</scope>
</reference>
<dbReference type="Pfam" id="PF15554">
    <property type="entry name" value="FSIP1"/>
    <property type="match status" value="1"/>
</dbReference>
<name>A0AA85F8I4_9TREM</name>
<keyword evidence="3 4" id="KW-0175">Coiled coil</keyword>
<proteinExistence type="inferred from homology"/>
<feature type="region of interest" description="Disordered" evidence="5">
    <location>
        <begin position="368"/>
        <end position="389"/>
    </location>
</feature>
<evidence type="ECO:0000313" key="7">
    <source>
        <dbReference type="WBParaSite" id="SRDH1_40550.1"/>
    </source>
</evidence>
<evidence type="ECO:0000313" key="6">
    <source>
        <dbReference type="Proteomes" id="UP000050792"/>
    </source>
</evidence>